<keyword evidence="3 6" id="KW-0032">Aminotransferase</keyword>
<keyword evidence="5" id="KW-0663">Pyridoxal phosphate</keyword>
<reference evidence="9" key="1">
    <citation type="journal article" date="2019" name="Int. J. Syst. Evol. Microbiol.">
        <title>The Global Catalogue of Microorganisms (GCM) 10K type strain sequencing project: providing services to taxonomists for standard genome sequencing and annotation.</title>
        <authorList>
            <consortium name="The Broad Institute Genomics Platform"/>
            <consortium name="The Broad Institute Genome Sequencing Center for Infectious Disease"/>
            <person name="Wu L."/>
            <person name="Ma J."/>
        </authorList>
    </citation>
    <scope>NUCLEOTIDE SEQUENCE [LARGE SCALE GENOMIC DNA]</scope>
    <source>
        <strain evidence="9">JCM 17727</strain>
    </source>
</reference>
<dbReference type="PANTHER" id="PTHR46383:SF1">
    <property type="entry name" value="ASPARTATE AMINOTRANSFERASE"/>
    <property type="match status" value="1"/>
</dbReference>
<accession>A0ABP8I0N8</accession>
<dbReference type="Gene3D" id="3.90.1150.10">
    <property type="entry name" value="Aspartate Aminotransferase, domain 1"/>
    <property type="match status" value="1"/>
</dbReference>
<keyword evidence="4 6" id="KW-0808">Transferase</keyword>
<dbReference type="PROSITE" id="PS00105">
    <property type="entry name" value="AA_TRANSFER_CLASS_1"/>
    <property type="match status" value="1"/>
</dbReference>
<dbReference type="InterPro" id="IPR015421">
    <property type="entry name" value="PyrdxlP-dep_Trfase_major"/>
</dbReference>
<evidence type="ECO:0000259" key="7">
    <source>
        <dbReference type="Pfam" id="PF00155"/>
    </source>
</evidence>
<evidence type="ECO:0000256" key="6">
    <source>
        <dbReference type="RuleBase" id="RU000481"/>
    </source>
</evidence>
<dbReference type="Gene3D" id="3.40.640.10">
    <property type="entry name" value="Type I PLP-dependent aspartate aminotransferase-like (Major domain)"/>
    <property type="match status" value="1"/>
</dbReference>
<evidence type="ECO:0000256" key="3">
    <source>
        <dbReference type="ARBA" id="ARBA00022576"/>
    </source>
</evidence>
<dbReference type="InterPro" id="IPR050596">
    <property type="entry name" value="AspAT/PAT-like"/>
</dbReference>
<feature type="domain" description="Aminotransferase class I/classII large" evidence="7">
    <location>
        <begin position="48"/>
        <end position="403"/>
    </location>
</feature>
<dbReference type="InterPro" id="IPR004839">
    <property type="entry name" value="Aminotransferase_I/II_large"/>
</dbReference>
<dbReference type="EMBL" id="BAABFU010000002">
    <property type="protein sequence ID" value="GAA4348938.1"/>
    <property type="molecule type" value="Genomic_DNA"/>
</dbReference>
<name>A0ABP8I0N8_9GAMM</name>
<comment type="cofactor">
    <cofactor evidence="1 6">
        <name>pyridoxal 5'-phosphate</name>
        <dbReference type="ChEBI" id="CHEBI:597326"/>
    </cofactor>
</comment>
<dbReference type="CDD" id="cd00609">
    <property type="entry name" value="AAT_like"/>
    <property type="match status" value="1"/>
</dbReference>
<gene>
    <name evidence="8" type="ORF">GCM10023150_12840</name>
</gene>
<dbReference type="InterPro" id="IPR004838">
    <property type="entry name" value="NHTrfase_class1_PyrdxlP-BS"/>
</dbReference>
<proteinExistence type="inferred from homology"/>
<evidence type="ECO:0000256" key="5">
    <source>
        <dbReference type="ARBA" id="ARBA00022898"/>
    </source>
</evidence>
<dbReference type="InterPro" id="IPR015422">
    <property type="entry name" value="PyrdxlP-dep_Trfase_small"/>
</dbReference>
<evidence type="ECO:0000313" key="9">
    <source>
        <dbReference type="Proteomes" id="UP001501294"/>
    </source>
</evidence>
<comment type="similarity">
    <text evidence="2 6">Belongs to the class-I pyridoxal-phosphate-dependent aminotransferase family.</text>
</comment>
<dbReference type="GO" id="GO:0008483">
    <property type="term" value="F:transaminase activity"/>
    <property type="evidence" value="ECO:0007669"/>
    <property type="project" value="UniProtKB-KW"/>
</dbReference>
<comment type="caution">
    <text evidence="8">The sequence shown here is derived from an EMBL/GenBank/DDBJ whole genome shotgun (WGS) entry which is preliminary data.</text>
</comment>
<dbReference type="Pfam" id="PF00155">
    <property type="entry name" value="Aminotran_1_2"/>
    <property type="match status" value="1"/>
</dbReference>
<evidence type="ECO:0000256" key="1">
    <source>
        <dbReference type="ARBA" id="ARBA00001933"/>
    </source>
</evidence>
<evidence type="ECO:0000256" key="4">
    <source>
        <dbReference type="ARBA" id="ARBA00022679"/>
    </source>
</evidence>
<keyword evidence="9" id="KW-1185">Reference proteome</keyword>
<evidence type="ECO:0000313" key="8">
    <source>
        <dbReference type="EMBL" id="GAA4348938.1"/>
    </source>
</evidence>
<dbReference type="SUPFAM" id="SSF53383">
    <property type="entry name" value="PLP-dependent transferases"/>
    <property type="match status" value="1"/>
</dbReference>
<dbReference type="InterPro" id="IPR015424">
    <property type="entry name" value="PyrdxlP-dep_Trfase"/>
</dbReference>
<organism evidence="8 9">
    <name type="scientific">Kangiella taiwanensis</name>
    <dbReference type="NCBI Taxonomy" id="1079179"/>
    <lineage>
        <taxon>Bacteria</taxon>
        <taxon>Pseudomonadati</taxon>
        <taxon>Pseudomonadota</taxon>
        <taxon>Gammaproteobacteria</taxon>
        <taxon>Kangiellales</taxon>
        <taxon>Kangiellaceae</taxon>
        <taxon>Kangiella</taxon>
    </lineage>
</organism>
<dbReference type="PANTHER" id="PTHR46383">
    <property type="entry name" value="ASPARTATE AMINOTRANSFERASE"/>
    <property type="match status" value="1"/>
</dbReference>
<dbReference type="Proteomes" id="UP001501294">
    <property type="component" value="Unassembled WGS sequence"/>
</dbReference>
<dbReference type="EC" id="2.6.1.-" evidence="6"/>
<protein>
    <recommendedName>
        <fullName evidence="6">Aminotransferase</fullName>
        <ecNumber evidence="6">2.6.1.-</ecNumber>
    </recommendedName>
</protein>
<evidence type="ECO:0000256" key="2">
    <source>
        <dbReference type="ARBA" id="ARBA00007441"/>
    </source>
</evidence>
<sequence length="408" mass="44511">MTLIVSYFAKKSREHVTIELSKRVQLIQPSPTLAVAAKAKELKAQGRDIVGLGTGEPDFDTPDHIKQAAIKAINEGATKYTAVDGTPELKEAVINKFKRDNGLDYEPNQILVSSGGKQSFYNLCQALLNPGDEVIIPAPYWVSYPDMALLAEAQPVIIETDIEQHLKITPEQLQNAISERTRLFVINSPSNPTGVAYSKDELKALGDVLKKHPNIVIATDDMYEHILWEEGSFCNILNACPELYDRTIVLNGVSKAYSMTGWRIGYAGGPANLIAAMKKIQSQSTSNPAAPSQAAATEALNGDQSCIKPMLDAFKKRHDYLLNELNAIEGITCLPSDGTFYAFPNVQGLINKHGCESDLDLAELLIEKVDLALVPGSAFGAPGHMRLSYAASMETLEKAIERLKKIAN</sequence>